<dbReference type="GO" id="GO:0003735">
    <property type="term" value="F:structural constituent of ribosome"/>
    <property type="evidence" value="ECO:0007669"/>
    <property type="project" value="InterPro"/>
</dbReference>
<evidence type="ECO:0000256" key="4">
    <source>
        <dbReference type="ARBA" id="ARBA00039318"/>
    </source>
</evidence>
<dbReference type="Proteomes" id="UP000070133">
    <property type="component" value="Unassembled WGS sequence"/>
</dbReference>
<dbReference type="Pfam" id="PF00380">
    <property type="entry name" value="Ribosomal_S9"/>
    <property type="match status" value="1"/>
</dbReference>
<dbReference type="InterPro" id="IPR023035">
    <property type="entry name" value="Ribosomal_uS9_bac/plastid"/>
</dbReference>
<feature type="compositionally biased region" description="Basic and acidic residues" evidence="7">
    <location>
        <begin position="91"/>
        <end position="102"/>
    </location>
</feature>
<dbReference type="EMBL" id="LFZN01000003">
    <property type="protein sequence ID" value="KXT07172.1"/>
    <property type="molecule type" value="Genomic_DNA"/>
</dbReference>
<evidence type="ECO:0000256" key="1">
    <source>
        <dbReference type="ARBA" id="ARBA00005251"/>
    </source>
</evidence>
<feature type="compositionally biased region" description="Basic residues" evidence="7">
    <location>
        <begin position="348"/>
        <end position="363"/>
    </location>
</feature>
<dbReference type="OrthoDB" id="10254627at2759"/>
<dbReference type="PANTHER" id="PTHR21569">
    <property type="entry name" value="RIBOSOMAL PROTEIN S9"/>
    <property type="match status" value="1"/>
</dbReference>
<feature type="non-terminal residue" evidence="8">
    <location>
        <position position="1"/>
    </location>
</feature>
<dbReference type="FunFam" id="3.30.230.10:FF:000001">
    <property type="entry name" value="30S ribosomal protein S9"/>
    <property type="match status" value="1"/>
</dbReference>
<feature type="region of interest" description="Disordered" evidence="7">
    <location>
        <begin position="340"/>
        <end position="363"/>
    </location>
</feature>
<protein>
    <recommendedName>
        <fullName evidence="4">Small ribosomal subunit protein uS9m</fullName>
    </recommendedName>
    <alternativeName>
        <fullName evidence="5">37S ribosomal protein S9, mitochondrial</fullName>
    </alternativeName>
</protein>
<dbReference type="InterPro" id="IPR000754">
    <property type="entry name" value="Ribosomal_uS9"/>
</dbReference>
<dbReference type="PROSITE" id="PS00360">
    <property type="entry name" value="RIBOSOMAL_S9"/>
    <property type="match status" value="1"/>
</dbReference>
<dbReference type="InterPro" id="IPR020574">
    <property type="entry name" value="Ribosomal_uS9_CS"/>
</dbReference>
<reference evidence="8 9" key="1">
    <citation type="submission" date="2015-07" db="EMBL/GenBank/DDBJ databases">
        <title>Comparative genomics of the Sigatoka disease complex on banana suggests a link between parallel evolutionary changes in Pseudocercospora fijiensis and Pseudocercospora eumusae and increased virulence on the banana host.</title>
        <authorList>
            <person name="Chang T.-C."/>
            <person name="Salvucci A."/>
            <person name="Crous P.W."/>
            <person name="Stergiopoulos I."/>
        </authorList>
    </citation>
    <scope>NUCLEOTIDE SEQUENCE [LARGE SCALE GENOMIC DNA]</scope>
    <source>
        <strain evidence="8 9">CBS 114824</strain>
    </source>
</reference>
<comment type="similarity">
    <text evidence="1 6">Belongs to the universal ribosomal protein uS9 family.</text>
</comment>
<keyword evidence="3 6" id="KW-0687">Ribonucleoprotein</keyword>
<evidence type="ECO:0000256" key="7">
    <source>
        <dbReference type="SAM" id="MobiDB-lite"/>
    </source>
</evidence>
<dbReference type="GO" id="GO:0006412">
    <property type="term" value="P:translation"/>
    <property type="evidence" value="ECO:0007669"/>
    <property type="project" value="InterPro"/>
</dbReference>
<keyword evidence="9" id="KW-1185">Reference proteome</keyword>
<evidence type="ECO:0000313" key="9">
    <source>
        <dbReference type="Proteomes" id="UP000070133"/>
    </source>
</evidence>
<name>A0A139HXU7_9PEZI</name>
<evidence type="ECO:0000256" key="3">
    <source>
        <dbReference type="ARBA" id="ARBA00023274"/>
    </source>
</evidence>
<evidence type="ECO:0000256" key="6">
    <source>
        <dbReference type="RuleBase" id="RU003815"/>
    </source>
</evidence>
<feature type="region of interest" description="Disordered" evidence="7">
    <location>
        <begin position="65"/>
        <end position="117"/>
    </location>
</feature>
<dbReference type="NCBIfam" id="NF001099">
    <property type="entry name" value="PRK00132.1"/>
    <property type="match status" value="1"/>
</dbReference>
<proteinExistence type="inferred from homology"/>
<dbReference type="SUPFAM" id="SSF54211">
    <property type="entry name" value="Ribosomal protein S5 domain 2-like"/>
    <property type="match status" value="1"/>
</dbReference>
<dbReference type="GO" id="GO:0003723">
    <property type="term" value="F:RNA binding"/>
    <property type="evidence" value="ECO:0007669"/>
    <property type="project" value="TreeGrafter"/>
</dbReference>
<organism evidence="8 9">
    <name type="scientific">Pseudocercospora eumusae</name>
    <dbReference type="NCBI Taxonomy" id="321146"/>
    <lineage>
        <taxon>Eukaryota</taxon>
        <taxon>Fungi</taxon>
        <taxon>Dikarya</taxon>
        <taxon>Ascomycota</taxon>
        <taxon>Pezizomycotina</taxon>
        <taxon>Dothideomycetes</taxon>
        <taxon>Dothideomycetidae</taxon>
        <taxon>Mycosphaerellales</taxon>
        <taxon>Mycosphaerellaceae</taxon>
        <taxon>Pseudocercospora</taxon>
    </lineage>
</organism>
<dbReference type="AlphaFoldDB" id="A0A139HXU7"/>
<accession>A0A139HXU7</accession>
<dbReference type="InterPro" id="IPR020568">
    <property type="entry name" value="Ribosomal_Su5_D2-typ_SF"/>
</dbReference>
<dbReference type="PANTHER" id="PTHR21569:SF1">
    <property type="entry name" value="SMALL RIBOSOMAL SUBUNIT PROTEIN US9M"/>
    <property type="match status" value="1"/>
</dbReference>
<dbReference type="STRING" id="321146.A0A139HXU7"/>
<keyword evidence="2 6" id="KW-0689">Ribosomal protein</keyword>
<evidence type="ECO:0000313" key="8">
    <source>
        <dbReference type="EMBL" id="KXT07172.1"/>
    </source>
</evidence>
<dbReference type="InterPro" id="IPR014721">
    <property type="entry name" value="Ribsml_uS5_D2-typ_fold_subgr"/>
</dbReference>
<comment type="caution">
    <text evidence="8">The sequence shown here is derived from an EMBL/GenBank/DDBJ whole genome shotgun (WGS) entry which is preliminary data.</text>
</comment>
<dbReference type="GO" id="GO:0005763">
    <property type="term" value="C:mitochondrial small ribosomal subunit"/>
    <property type="evidence" value="ECO:0007669"/>
    <property type="project" value="TreeGrafter"/>
</dbReference>
<dbReference type="Gene3D" id="3.30.230.10">
    <property type="match status" value="1"/>
</dbReference>
<evidence type="ECO:0000256" key="5">
    <source>
        <dbReference type="ARBA" id="ARBA00042623"/>
    </source>
</evidence>
<sequence length="363" mass="40613">TLNIGSDFHSHPKAPSIAMECQILRNGCRRAIGACQRRQFHSTQKQPATVQPQGDITPASEIQFTEDPDQFAPGSRQQSTRRQPRFQMMESRPRDERGDGNQRRFVGGSRGNDQRQNPILRRIRIVPASPSYFTATPRYTDDLLELTALLRKHTTLPVLPPGEAPRVAWKTIDQYKAEIAEPIRAKSYKMLLDLLKRLNYIHPSLIPEEVSQALDKFKKLVQPHHNAAKPIVVDAWGRAKAVGKRKSSVAGVFVVEGDGQVMVNGRSLTEYFGRLHDRETAIWGLKVTQRVDKYNVWALVKGGGTTGQADAIALGVAKALLAHEPALKPALRQGGVITRDPRSVERKKPGKLKARKMPAWVKR</sequence>
<gene>
    <name evidence="8" type="ORF">AC578_2415</name>
</gene>
<evidence type="ECO:0000256" key="2">
    <source>
        <dbReference type="ARBA" id="ARBA00022980"/>
    </source>
</evidence>